<name>A0A6A4GG09_9AGAR</name>
<feature type="compositionally biased region" description="Basic and acidic residues" evidence="1">
    <location>
        <begin position="219"/>
        <end position="237"/>
    </location>
</feature>
<dbReference type="Proteomes" id="UP000799118">
    <property type="component" value="Unassembled WGS sequence"/>
</dbReference>
<dbReference type="AlphaFoldDB" id="A0A6A4GG09"/>
<organism evidence="2 3">
    <name type="scientific">Gymnopus androsaceus JB14</name>
    <dbReference type="NCBI Taxonomy" id="1447944"/>
    <lineage>
        <taxon>Eukaryota</taxon>
        <taxon>Fungi</taxon>
        <taxon>Dikarya</taxon>
        <taxon>Basidiomycota</taxon>
        <taxon>Agaricomycotina</taxon>
        <taxon>Agaricomycetes</taxon>
        <taxon>Agaricomycetidae</taxon>
        <taxon>Agaricales</taxon>
        <taxon>Marasmiineae</taxon>
        <taxon>Omphalotaceae</taxon>
        <taxon>Gymnopus</taxon>
    </lineage>
</organism>
<feature type="compositionally biased region" description="Pro residues" evidence="1">
    <location>
        <begin position="270"/>
        <end position="281"/>
    </location>
</feature>
<feature type="compositionally biased region" description="Low complexity" evidence="1">
    <location>
        <begin position="258"/>
        <end position="269"/>
    </location>
</feature>
<proteinExistence type="predicted"/>
<evidence type="ECO:0000313" key="2">
    <source>
        <dbReference type="EMBL" id="KAE9384502.1"/>
    </source>
</evidence>
<sequence length="329" mass="36559">MKNSSQPNRSRAEHPDVPPERSGVALAPPNSWIGLKTQFGNSSRLCAFAHKTSLHDVHHVMKNLSELDRSRAEHPHVPPERSGVVLASPNSQIGLNTQFGNSSRSCGSAHNSSQHDVSHIMKNSLQETRFGVTQMYECRRVQLGYSRAGIGFARCGEHRGSPSHFHNLVTARIGYLTQFGNLVQLLLHQNIQFERIEDQLDYDQADRVHPRIDSGGQTHRGEDPRKNVRNTDGDRWADISQTGLRPSCHPRSSDSEISPPDVSLTLPVSSSPPPTPVPPTCIDPHPESIQEERFTPRKAMPSKLTVVHGTTVNSCFGTTRPSKRDWMDC</sequence>
<feature type="region of interest" description="Disordered" evidence="1">
    <location>
        <begin position="1"/>
        <end position="30"/>
    </location>
</feature>
<evidence type="ECO:0000256" key="1">
    <source>
        <dbReference type="SAM" id="MobiDB-lite"/>
    </source>
</evidence>
<gene>
    <name evidence="2" type="ORF">BT96DRAFT_1008017</name>
</gene>
<accession>A0A6A4GG09</accession>
<keyword evidence="3" id="KW-1185">Reference proteome</keyword>
<feature type="region of interest" description="Disordered" evidence="1">
    <location>
        <begin position="208"/>
        <end position="287"/>
    </location>
</feature>
<protein>
    <submittedName>
        <fullName evidence="2">Uncharacterized protein</fullName>
    </submittedName>
</protein>
<dbReference type="EMBL" id="ML770133">
    <property type="protein sequence ID" value="KAE9384502.1"/>
    <property type="molecule type" value="Genomic_DNA"/>
</dbReference>
<feature type="compositionally biased region" description="Basic and acidic residues" evidence="1">
    <location>
        <begin position="10"/>
        <end position="19"/>
    </location>
</feature>
<evidence type="ECO:0000313" key="3">
    <source>
        <dbReference type="Proteomes" id="UP000799118"/>
    </source>
</evidence>
<reference evidence="2" key="1">
    <citation type="journal article" date="2019" name="Environ. Microbiol.">
        <title>Fungal ecological strategies reflected in gene transcription - a case study of two litter decomposers.</title>
        <authorList>
            <person name="Barbi F."/>
            <person name="Kohler A."/>
            <person name="Barry K."/>
            <person name="Baskaran P."/>
            <person name="Daum C."/>
            <person name="Fauchery L."/>
            <person name="Ihrmark K."/>
            <person name="Kuo A."/>
            <person name="LaButti K."/>
            <person name="Lipzen A."/>
            <person name="Morin E."/>
            <person name="Grigoriev I.V."/>
            <person name="Henrissat B."/>
            <person name="Lindahl B."/>
            <person name="Martin F."/>
        </authorList>
    </citation>
    <scope>NUCLEOTIDE SEQUENCE</scope>
    <source>
        <strain evidence="2">JB14</strain>
    </source>
</reference>